<comment type="caution">
    <text evidence="1">The sequence shown here is derived from an EMBL/GenBank/DDBJ whole genome shotgun (WGS) entry which is preliminary data.</text>
</comment>
<proteinExistence type="predicted"/>
<reference evidence="1" key="1">
    <citation type="submission" date="2022-10" db="EMBL/GenBank/DDBJ databases">
        <title>Tapping the CABI collections for fungal endophytes: first genome assemblies for Collariella, Neodidymelliopsis, Ascochyta clinopodiicola, Didymella pomorum, Didymosphaeria variabile, Neocosmospora piperis and Neocucurbitaria cava.</title>
        <authorList>
            <person name="Hill R."/>
        </authorList>
    </citation>
    <scope>NUCLEOTIDE SEQUENCE</scope>
    <source>
        <strain evidence="1">IMI 355082</strain>
    </source>
</reference>
<dbReference type="Proteomes" id="UP001140453">
    <property type="component" value="Unassembled WGS sequence"/>
</dbReference>
<gene>
    <name evidence="1" type="ORF">N0V93_004123</name>
</gene>
<evidence type="ECO:0000313" key="2">
    <source>
        <dbReference type="Proteomes" id="UP001140453"/>
    </source>
</evidence>
<name>A0A9W9D0Q2_9PEZI</name>
<dbReference type="OrthoDB" id="3739793at2759"/>
<evidence type="ECO:0000313" key="1">
    <source>
        <dbReference type="EMBL" id="KAJ4394903.1"/>
    </source>
</evidence>
<dbReference type="AlphaFoldDB" id="A0A9W9D0Q2"/>
<protein>
    <submittedName>
        <fullName evidence="1">Uncharacterized protein</fullName>
    </submittedName>
</protein>
<accession>A0A9W9D0Q2</accession>
<dbReference type="EMBL" id="JAPEVB010000002">
    <property type="protein sequence ID" value="KAJ4394903.1"/>
    <property type="molecule type" value="Genomic_DNA"/>
</dbReference>
<sequence length="425" mass="49821">MATFNDLAIELQLAIWQFVLPYRGIHWVEIEGLPHEASYLKDTIRFTRQRCPDGKFPETLTDFWELPMCDEHRARFRAENQWDTKRRGVFFQKLLPVTPSVWGEAGPAGERADSGLAERFTEELEYTRRCRQLSTYTQVTTLLSTCHLSRTVALEYAQEYLLSIYRSKGLLYRPRSLNLWEAQYLGNREPDFDTYHFNLVPVIRQQQDLVVLRLHDVHGRATPLLHDGLYQFSPESHVHGGVFPWIERVGIEWHPRWATPGPDGREQFQAAKVQAMLKLMHAWCINSTLLYWLVDGVPRPNWERDYHPVVPYLFNKFTTQYTKRSLRDFTGMDEETRAKLAADCGLNIEFEANGRRYYLVFVVIHWDRWVRLPDTFMSIVDGPFIYGETNWPEAVRAPARYPLNPADPPSLGPWKLSFILSWEPV</sequence>
<organism evidence="1 2">
    <name type="scientific">Gnomoniopsis smithogilvyi</name>
    <dbReference type="NCBI Taxonomy" id="1191159"/>
    <lineage>
        <taxon>Eukaryota</taxon>
        <taxon>Fungi</taxon>
        <taxon>Dikarya</taxon>
        <taxon>Ascomycota</taxon>
        <taxon>Pezizomycotina</taxon>
        <taxon>Sordariomycetes</taxon>
        <taxon>Sordariomycetidae</taxon>
        <taxon>Diaporthales</taxon>
        <taxon>Gnomoniaceae</taxon>
        <taxon>Gnomoniopsis</taxon>
    </lineage>
</organism>
<keyword evidence="2" id="KW-1185">Reference proteome</keyword>